<evidence type="ECO:0000313" key="2">
    <source>
        <dbReference type="EMBL" id="GAG14584.1"/>
    </source>
</evidence>
<dbReference type="Pfam" id="PF13185">
    <property type="entry name" value="GAF_2"/>
    <property type="match status" value="1"/>
</dbReference>
<sequence>KGPVFWDLKHCAISTGVPVFIDDMQNDPRVQYPEAAAKEGIVSMLSVPIKCREAIIGILRIYCSEPRMIDEEDIDSLCVLTEHLGLVIENNGLKNFLDQVKMALESLPLRMLEGL</sequence>
<reference evidence="2" key="1">
    <citation type="journal article" date="2014" name="Front. Microbiol.">
        <title>High frequency of phylogenetically diverse reductive dehalogenase-homologous genes in deep subseafloor sedimentary metagenomes.</title>
        <authorList>
            <person name="Kawai M."/>
            <person name="Futagami T."/>
            <person name="Toyoda A."/>
            <person name="Takaki Y."/>
            <person name="Nishi S."/>
            <person name="Hori S."/>
            <person name="Arai W."/>
            <person name="Tsubouchi T."/>
            <person name="Morono Y."/>
            <person name="Uchiyama I."/>
            <person name="Ito T."/>
            <person name="Fujiyama A."/>
            <person name="Inagaki F."/>
            <person name="Takami H."/>
        </authorList>
    </citation>
    <scope>NUCLEOTIDE SEQUENCE</scope>
    <source>
        <strain evidence="2">Expedition CK06-06</strain>
    </source>
</reference>
<dbReference type="EMBL" id="BARS01037628">
    <property type="protein sequence ID" value="GAG14584.1"/>
    <property type="molecule type" value="Genomic_DNA"/>
</dbReference>
<dbReference type="InterPro" id="IPR029016">
    <property type="entry name" value="GAF-like_dom_sf"/>
</dbReference>
<dbReference type="Gene3D" id="3.30.450.40">
    <property type="match status" value="1"/>
</dbReference>
<evidence type="ECO:0000259" key="1">
    <source>
        <dbReference type="Pfam" id="PF13185"/>
    </source>
</evidence>
<dbReference type="InterPro" id="IPR003018">
    <property type="entry name" value="GAF"/>
</dbReference>
<feature type="non-terminal residue" evidence="2">
    <location>
        <position position="1"/>
    </location>
</feature>
<feature type="domain" description="GAF" evidence="1">
    <location>
        <begin position="12"/>
        <end position="89"/>
    </location>
</feature>
<dbReference type="SUPFAM" id="SSF55781">
    <property type="entry name" value="GAF domain-like"/>
    <property type="match status" value="1"/>
</dbReference>
<gene>
    <name evidence="2" type="ORF">S01H1_57680</name>
</gene>
<dbReference type="AlphaFoldDB" id="X0V8V2"/>
<organism evidence="2">
    <name type="scientific">marine sediment metagenome</name>
    <dbReference type="NCBI Taxonomy" id="412755"/>
    <lineage>
        <taxon>unclassified sequences</taxon>
        <taxon>metagenomes</taxon>
        <taxon>ecological metagenomes</taxon>
    </lineage>
</organism>
<proteinExistence type="predicted"/>
<protein>
    <recommendedName>
        <fullName evidence="1">GAF domain-containing protein</fullName>
    </recommendedName>
</protein>
<name>X0V8V2_9ZZZZ</name>
<comment type="caution">
    <text evidence="2">The sequence shown here is derived from an EMBL/GenBank/DDBJ whole genome shotgun (WGS) entry which is preliminary data.</text>
</comment>
<accession>X0V8V2</accession>